<name>A0AAU9E3C7_9FIRM</name>
<protein>
    <submittedName>
        <fullName evidence="3">Uncharacterized protein</fullName>
    </submittedName>
</protein>
<gene>
    <name evidence="3" type="ORF">HLPR_07410</name>
</gene>
<sequence length="141" mass="15687">MKRIIGLTFLILSLVLVMGLPAFADSNDSLIQSVIDDVNKANVKISEKIDHAKNDANKEIEKYNNKIQKDELSSDEISKLNEKLNSKIDKIIDKLIKDTDEISAKTIKKAARKGVQVNCELIKVEIGGREVLVDPLIVVAF</sequence>
<feature type="chain" id="PRO_5043706482" evidence="2">
    <location>
        <begin position="25"/>
        <end position="141"/>
    </location>
</feature>
<feature type="signal peptide" evidence="2">
    <location>
        <begin position="1"/>
        <end position="24"/>
    </location>
</feature>
<dbReference type="EMBL" id="AP028654">
    <property type="protein sequence ID" value="BEP28410.1"/>
    <property type="molecule type" value="Genomic_DNA"/>
</dbReference>
<evidence type="ECO:0000256" key="1">
    <source>
        <dbReference type="SAM" id="Coils"/>
    </source>
</evidence>
<accession>A0AAU9E3C7</accession>
<dbReference type="Proteomes" id="UP001321786">
    <property type="component" value="Chromosome"/>
</dbReference>
<keyword evidence="1" id="KW-0175">Coiled coil</keyword>
<reference evidence="3 4" key="1">
    <citation type="submission" date="2023-08" db="EMBL/GenBank/DDBJ databases">
        <title>Helicovermis profunda gen. nov., sp. nov., a novel mesophilic, fermentative bacterium within the Bacillota from a deep-sea hydrothermal vent chimney.</title>
        <authorList>
            <person name="Miyazaki U."/>
            <person name="Mizutani D."/>
            <person name="Hashimoto Y."/>
            <person name="Tame A."/>
            <person name="Sawayama S."/>
            <person name="Miyazaki J."/>
            <person name="Takai K."/>
            <person name="Nakagawa S."/>
        </authorList>
    </citation>
    <scope>NUCLEOTIDE SEQUENCE [LARGE SCALE GENOMIC DNA]</scope>
    <source>
        <strain evidence="3 4">S502</strain>
    </source>
</reference>
<feature type="coiled-coil region" evidence="1">
    <location>
        <begin position="35"/>
        <end position="73"/>
    </location>
</feature>
<proteinExistence type="predicted"/>
<keyword evidence="4" id="KW-1185">Reference proteome</keyword>
<dbReference type="KEGG" id="hprf:HLPR_07410"/>
<evidence type="ECO:0000313" key="3">
    <source>
        <dbReference type="EMBL" id="BEP28410.1"/>
    </source>
</evidence>
<dbReference type="AlphaFoldDB" id="A0AAU9E3C7"/>
<evidence type="ECO:0000256" key="2">
    <source>
        <dbReference type="SAM" id="SignalP"/>
    </source>
</evidence>
<keyword evidence="2" id="KW-0732">Signal</keyword>
<dbReference type="RefSeq" id="WP_338536731.1">
    <property type="nucleotide sequence ID" value="NZ_AP028654.1"/>
</dbReference>
<organism evidence="3 4">
    <name type="scientific">Helicovermis profundi</name>
    <dbReference type="NCBI Taxonomy" id="3065157"/>
    <lineage>
        <taxon>Bacteria</taxon>
        <taxon>Bacillati</taxon>
        <taxon>Bacillota</taxon>
        <taxon>Clostridia</taxon>
        <taxon>Helicovermis</taxon>
    </lineage>
</organism>
<evidence type="ECO:0000313" key="4">
    <source>
        <dbReference type="Proteomes" id="UP001321786"/>
    </source>
</evidence>